<protein>
    <submittedName>
        <fullName evidence="4">Ankyrin repeats (3 copies)</fullName>
    </submittedName>
</protein>
<feature type="repeat" description="ANK" evidence="3">
    <location>
        <begin position="931"/>
        <end position="952"/>
    </location>
</feature>
<dbReference type="InterPro" id="IPR002110">
    <property type="entry name" value="Ankyrin_rpt"/>
</dbReference>
<dbReference type="RefSeq" id="WP_194845786.1">
    <property type="nucleotide sequence ID" value="NZ_CP075585.1"/>
</dbReference>
<dbReference type="Pfam" id="PF12796">
    <property type="entry name" value="Ank_2"/>
    <property type="match status" value="2"/>
</dbReference>
<dbReference type="InterPro" id="IPR036770">
    <property type="entry name" value="Ankyrin_rpt-contain_sf"/>
</dbReference>
<name>A0ABX8YZS7_9BACT</name>
<accession>A0ABX8YZS7</accession>
<evidence type="ECO:0000313" key="5">
    <source>
        <dbReference type="Proteomes" id="UP000822862"/>
    </source>
</evidence>
<sequence>MSLEMQSYKRTRQLFQSAQRPMDMGRVQSIINGLLPISNESIDRQGNRVRLWEGKNRRFYGAVLDRQGEILVIPSHKIINPLCGGASIQSLQKIKQLKNARWDLAYLKPTGQIIVWPHLIASAKDQIDSPAVTEVTEWQQPRLLEKKSLLGHIFKKAKGHFEQDTPENRAYILEVVSSLKNKAGVDAFGKELYLKIMPDGTQAWAYVENGVITSGGCNRIPMQWIVDPKSDQGGKLVPLQSHAHPPDVADFVERIQSNQLSMFYNSFHPKKAIDLHPAEMQEVKEEVKGISHTAGTILNLLEELQTSEVSEHFFFIPDASFSLSEKETKQILLELARGIYIYDTIPFFSLHFNSQMQLYPVIHPIYKNTFVGYTISMLDYYMKGLCNGSFFEESFIQEWNKNPTTDKKLLKEKSIDFREYCRKHLGEASLTFHEMFLEVEKQSEKSSQGLIFAKKIDISYRIIGKQNSIKKAENLFTLDGDFDVLYTIGSKPSSKEQEPHFQNLEKTCQLMCKQIKEKLPRLPGMKKLFDAMNLMNFYVYYFNTLKAAEKIPTLNANFFPTELKACPSFFPPLPESEAAKISFKPASLFKHLPKEQIAIFISYLQQPNSKDLEEAALHILTAAIEKTLLRKTSNKDFTFDEYKELALALLPAFKGRYQATHLSSETTLMQMQIKTSPDENLSAKQISSRMNELFQGIQRDIEGVEKIIKDKRSKQLSHAKELQWLLDLQFNKEQVLKYTSILQQWFQDPLAIIFAEAVISLNLITKALTVQKEKSSGKIHIAGGCVIHVKDMVFQEASSSLLKKYGPILSSMSSDKMIAVEAGESEASGVLFKLPFENFHATEEDKTQSAIGYLYPSHPKYPMNDAIARVFHAINTQDEKIFVEVADQIQEWNFQDALGVSFIHYAASIPNPFFLQELIRRKVDLKVRDSQGLTALHYAAKKGNLACLKMLIGAAPALIDAQTDDGETPLYIATQNNQLFIVQVLIKEKIDVNLTTKHGMNSLICALHHGYEQIALELLHTQSIDVEYRLLNGKTALHFAIETKMEHALKELIKQGANVNRILGNGYRPIHLAVVYDWLNGVKILATTENIKLEAPIASGKTARDLANETNRREIMEFFDPSRSRGISWWTPWKLFYAKP</sequence>
<gene>
    <name evidence="4" type="ORF">RHAB15C_0000495</name>
</gene>
<feature type="repeat" description="ANK" evidence="3">
    <location>
        <begin position="1032"/>
        <end position="1060"/>
    </location>
</feature>
<dbReference type="Pfam" id="PF00023">
    <property type="entry name" value="Ank"/>
    <property type="match status" value="1"/>
</dbReference>
<keyword evidence="1" id="KW-0677">Repeat</keyword>
<dbReference type="PANTHER" id="PTHR24198:SF165">
    <property type="entry name" value="ANKYRIN REPEAT-CONTAINING PROTEIN-RELATED"/>
    <property type="match status" value="1"/>
</dbReference>
<dbReference type="PROSITE" id="PS50088">
    <property type="entry name" value="ANK_REPEAT"/>
    <property type="match status" value="3"/>
</dbReference>
<dbReference type="Proteomes" id="UP000822862">
    <property type="component" value="Chromosome"/>
</dbReference>
<proteinExistence type="predicted"/>
<feature type="repeat" description="ANK" evidence="3">
    <location>
        <begin position="965"/>
        <end position="997"/>
    </location>
</feature>
<dbReference type="SUPFAM" id="SSF48403">
    <property type="entry name" value="Ankyrin repeat"/>
    <property type="match status" value="1"/>
</dbReference>
<dbReference type="Gene3D" id="1.25.40.20">
    <property type="entry name" value="Ankyrin repeat-containing domain"/>
    <property type="match status" value="1"/>
</dbReference>
<dbReference type="PROSITE" id="PS50297">
    <property type="entry name" value="ANK_REP_REGION"/>
    <property type="match status" value="3"/>
</dbReference>
<evidence type="ECO:0000256" key="1">
    <source>
        <dbReference type="ARBA" id="ARBA00022737"/>
    </source>
</evidence>
<evidence type="ECO:0000313" key="4">
    <source>
        <dbReference type="EMBL" id="QZA58618.1"/>
    </source>
</evidence>
<keyword evidence="5" id="KW-1185">Reference proteome</keyword>
<organism evidence="4 5">
    <name type="scientific">Candidatus Rhabdochlamydia porcellionis</name>
    <dbReference type="NCBI Taxonomy" id="225148"/>
    <lineage>
        <taxon>Bacteria</taxon>
        <taxon>Pseudomonadati</taxon>
        <taxon>Chlamydiota</taxon>
        <taxon>Chlamydiia</taxon>
        <taxon>Parachlamydiales</taxon>
        <taxon>Candidatus Rhabdochlamydiaceae</taxon>
        <taxon>Candidatus Rhabdochlamydia</taxon>
    </lineage>
</organism>
<dbReference type="SMART" id="SM00248">
    <property type="entry name" value="ANK"/>
    <property type="match status" value="6"/>
</dbReference>
<dbReference type="PANTHER" id="PTHR24198">
    <property type="entry name" value="ANKYRIN REPEAT AND PROTEIN KINASE DOMAIN-CONTAINING PROTEIN"/>
    <property type="match status" value="1"/>
</dbReference>
<keyword evidence="2 3" id="KW-0040">ANK repeat</keyword>
<evidence type="ECO:0000256" key="2">
    <source>
        <dbReference type="ARBA" id="ARBA00023043"/>
    </source>
</evidence>
<dbReference type="EMBL" id="CP075585">
    <property type="protein sequence ID" value="QZA58618.1"/>
    <property type="molecule type" value="Genomic_DNA"/>
</dbReference>
<reference evidence="4 5" key="1">
    <citation type="submission" date="2021-05" db="EMBL/GenBank/DDBJ databases">
        <title>Ecology and evolution of chlamydial symbionts of arthropods.</title>
        <authorList>
            <person name="Halter T."/>
            <person name="Sixt B.S."/>
            <person name="Toenshoff E.R."/>
            <person name="Koestlbacher S."/>
            <person name="Schulz F."/>
            <person name="Kostanjsek R."/>
            <person name="Collingro A."/>
            <person name="Hendrickx F."/>
            <person name="Horn M."/>
        </authorList>
    </citation>
    <scope>NUCLEOTIDE SEQUENCE [LARGE SCALE GENOMIC DNA]</scope>
    <source>
        <strain evidence="4 5">15C</strain>
    </source>
</reference>
<evidence type="ECO:0000256" key="3">
    <source>
        <dbReference type="PROSITE-ProRule" id="PRU00023"/>
    </source>
</evidence>